<dbReference type="EMBL" id="DXES01000129">
    <property type="protein sequence ID" value="HIX65801.1"/>
    <property type="molecule type" value="Genomic_DNA"/>
</dbReference>
<feature type="binding site" evidence="2">
    <location>
        <position position="421"/>
    </location>
    <ligand>
        <name>Mn(2+)</name>
        <dbReference type="ChEBI" id="CHEBI:29035"/>
        <label>2</label>
    </ligand>
</feature>
<feature type="domain" description="GGDEF" evidence="4">
    <location>
        <begin position="178"/>
        <end position="306"/>
    </location>
</feature>
<dbReference type="PANTHER" id="PTHR47618:SF2">
    <property type="entry name" value="CYCLIC-DI-AMP PHOSPHODIESTERASE GDPP"/>
    <property type="match status" value="1"/>
</dbReference>
<dbReference type="InterPro" id="IPR038763">
    <property type="entry name" value="DHH_sf"/>
</dbReference>
<feature type="binding site" evidence="2">
    <location>
        <position position="500"/>
    </location>
    <ligand>
        <name>Mn(2+)</name>
        <dbReference type="ChEBI" id="CHEBI:29035"/>
        <label>2</label>
    </ligand>
</feature>
<comment type="cofactor">
    <cofactor evidence="2">
        <name>Mn(2+)</name>
        <dbReference type="ChEBI" id="CHEBI:29035"/>
    </cofactor>
    <text evidence="2">For phosphodiesterase activity, probably binds 2 Mn(2+) per subunit.</text>
</comment>
<keyword evidence="3" id="KW-0812">Transmembrane</keyword>
<dbReference type="PROSITE" id="PS50887">
    <property type="entry name" value="GGDEF"/>
    <property type="match status" value="1"/>
</dbReference>
<dbReference type="PANTHER" id="PTHR47618">
    <property type="entry name" value="BIFUNCTIONAL OLIGORIBONUCLEASE AND PAP PHOSPHATASE NRNA"/>
    <property type="match status" value="1"/>
</dbReference>
<dbReference type="GO" id="GO:0046872">
    <property type="term" value="F:metal ion binding"/>
    <property type="evidence" value="ECO:0007669"/>
    <property type="project" value="UniProtKB-KW"/>
</dbReference>
<protein>
    <recommendedName>
        <fullName evidence="1">Cyclic-di-AMP phosphodiesterase</fullName>
        <ecNumber evidence="1">3.1.4.-</ecNumber>
    </recommendedName>
</protein>
<evidence type="ECO:0000313" key="5">
    <source>
        <dbReference type="EMBL" id="HIX65801.1"/>
    </source>
</evidence>
<feature type="binding site" evidence="2">
    <location>
        <position position="349"/>
    </location>
    <ligand>
        <name>Mn(2+)</name>
        <dbReference type="ChEBI" id="CHEBI:29035"/>
        <label>1</label>
    </ligand>
</feature>
<dbReference type="Pfam" id="PF02272">
    <property type="entry name" value="DHHA1"/>
    <property type="match status" value="1"/>
</dbReference>
<evidence type="ECO:0000313" key="6">
    <source>
        <dbReference type="Proteomes" id="UP000886800"/>
    </source>
</evidence>
<dbReference type="SMART" id="SM00267">
    <property type="entry name" value="GGDEF"/>
    <property type="match status" value="1"/>
</dbReference>
<dbReference type="Pfam" id="PF01368">
    <property type="entry name" value="DHH"/>
    <property type="match status" value="1"/>
</dbReference>
<evidence type="ECO:0000256" key="3">
    <source>
        <dbReference type="SAM" id="Phobius"/>
    </source>
</evidence>
<gene>
    <name evidence="5" type="ORF">H9736_06075</name>
</gene>
<comment type="function">
    <text evidence="1">Has phosphodiesterase (PDE) activity against cyclic-di-AMP (c-di-AMP).</text>
</comment>
<feature type="binding site" evidence="2">
    <location>
        <position position="353"/>
    </location>
    <ligand>
        <name>Mn(2+)</name>
        <dbReference type="ChEBI" id="CHEBI:29035"/>
        <label>1</label>
    </ligand>
</feature>
<name>A0A9D2B7E2_9FIRM</name>
<dbReference type="SUPFAM" id="SSF64182">
    <property type="entry name" value="DHH phosphoesterases"/>
    <property type="match status" value="1"/>
</dbReference>
<dbReference type="PIRSF" id="PIRSF026583">
    <property type="entry name" value="YybT"/>
    <property type="match status" value="1"/>
</dbReference>
<feature type="binding site" evidence="2">
    <location>
        <position position="421"/>
    </location>
    <ligand>
        <name>Mn(2+)</name>
        <dbReference type="ChEBI" id="CHEBI:29035"/>
        <label>1</label>
    </ligand>
</feature>
<feature type="transmembrane region" description="Helical" evidence="3">
    <location>
        <begin position="7"/>
        <end position="26"/>
    </location>
</feature>
<dbReference type="GO" id="GO:0003676">
    <property type="term" value="F:nucleic acid binding"/>
    <property type="evidence" value="ECO:0007669"/>
    <property type="project" value="UniProtKB-UniRule"/>
</dbReference>
<dbReference type="InterPro" id="IPR003156">
    <property type="entry name" value="DHHA1_dom"/>
</dbReference>
<dbReference type="Proteomes" id="UP000886800">
    <property type="component" value="Unassembled WGS sequence"/>
</dbReference>
<evidence type="ECO:0000256" key="2">
    <source>
        <dbReference type="PIRSR" id="PIRSR026583-50"/>
    </source>
</evidence>
<feature type="transmembrane region" description="Helical" evidence="3">
    <location>
        <begin position="32"/>
        <end position="52"/>
    </location>
</feature>
<keyword evidence="3" id="KW-1133">Transmembrane helix</keyword>
<reference evidence="5" key="1">
    <citation type="journal article" date="2021" name="PeerJ">
        <title>Extensive microbial diversity within the chicken gut microbiome revealed by metagenomics and culture.</title>
        <authorList>
            <person name="Gilroy R."/>
            <person name="Ravi A."/>
            <person name="Getino M."/>
            <person name="Pursley I."/>
            <person name="Horton D.L."/>
            <person name="Alikhan N.F."/>
            <person name="Baker D."/>
            <person name="Gharbi K."/>
            <person name="Hall N."/>
            <person name="Watson M."/>
            <person name="Adriaenssens E.M."/>
            <person name="Foster-Nyarko E."/>
            <person name="Jarju S."/>
            <person name="Secka A."/>
            <person name="Antonio M."/>
            <person name="Oren A."/>
            <person name="Chaudhuri R.R."/>
            <person name="La Ragione R."/>
            <person name="Hildebrand F."/>
            <person name="Pallen M.J."/>
        </authorList>
    </citation>
    <scope>NUCLEOTIDE SEQUENCE</scope>
    <source>
        <strain evidence="5">CHK188-5543</strain>
    </source>
</reference>
<dbReference type="Gene3D" id="3.10.310.30">
    <property type="match status" value="1"/>
</dbReference>
<reference evidence="5" key="2">
    <citation type="submission" date="2021-04" db="EMBL/GenBank/DDBJ databases">
        <authorList>
            <person name="Gilroy R."/>
        </authorList>
    </citation>
    <scope>NUCLEOTIDE SEQUENCE</scope>
    <source>
        <strain evidence="5">CHK188-5543</strain>
    </source>
</reference>
<evidence type="ECO:0000256" key="1">
    <source>
        <dbReference type="PIRNR" id="PIRNR026583"/>
    </source>
</evidence>
<keyword evidence="1" id="KW-0378">Hydrolase</keyword>
<dbReference type="InterPro" id="IPR000160">
    <property type="entry name" value="GGDEF_dom"/>
</dbReference>
<comment type="caution">
    <text evidence="5">The sequence shown here is derived from an EMBL/GenBank/DDBJ whole genome shotgun (WGS) entry which is preliminary data.</text>
</comment>
<keyword evidence="1" id="KW-1003">Cell membrane</keyword>
<accession>A0A9D2B7E2</accession>
<dbReference type="Pfam" id="PF24898">
    <property type="entry name" value="GGDEF_GdpP"/>
    <property type="match status" value="1"/>
</dbReference>
<proteinExistence type="inferred from homology"/>
<keyword evidence="2" id="KW-0479">Metal-binding</keyword>
<dbReference type="EC" id="3.1.4.-" evidence="1"/>
<keyword evidence="2" id="KW-0464">Manganese</keyword>
<feature type="binding site" evidence="2">
    <location>
        <position position="355"/>
    </location>
    <ligand>
        <name>Mn(2+)</name>
        <dbReference type="ChEBI" id="CHEBI:29035"/>
        <label>2</label>
    </ligand>
</feature>
<dbReference type="Gene3D" id="3.30.450.20">
    <property type="entry name" value="PAS domain"/>
    <property type="match status" value="1"/>
</dbReference>
<dbReference type="GO" id="GO:0005886">
    <property type="term" value="C:plasma membrane"/>
    <property type="evidence" value="ECO:0007669"/>
    <property type="project" value="UniProtKB-SubCell"/>
</dbReference>
<comment type="similarity">
    <text evidence="1">Belongs to the GdpP/PdeA phosphodiesterase family.</text>
</comment>
<dbReference type="GO" id="GO:0016787">
    <property type="term" value="F:hydrolase activity"/>
    <property type="evidence" value="ECO:0007669"/>
    <property type="project" value="UniProtKB-UniRule"/>
</dbReference>
<keyword evidence="1 3" id="KW-0472">Membrane</keyword>
<dbReference type="PROSITE" id="PS51257">
    <property type="entry name" value="PROKAR_LIPOPROTEIN"/>
    <property type="match status" value="1"/>
</dbReference>
<comment type="catalytic activity">
    <reaction evidence="1">
        <text>3',3'-c-di-AMP + H2O = 5'-O-phosphonoadenylyl-(3'-&gt;5')-adenosine + H(+)</text>
        <dbReference type="Rhea" id="RHEA:54420"/>
        <dbReference type="ChEBI" id="CHEBI:15377"/>
        <dbReference type="ChEBI" id="CHEBI:15378"/>
        <dbReference type="ChEBI" id="CHEBI:71500"/>
        <dbReference type="ChEBI" id="CHEBI:138171"/>
    </reaction>
</comment>
<comment type="subcellular location">
    <subcellularLocation>
        <location evidence="1">Cell membrane</location>
    </subcellularLocation>
</comment>
<dbReference type="Gene3D" id="3.90.1640.10">
    <property type="entry name" value="inorganic pyrophosphatase (n-terminal core)"/>
    <property type="match status" value="1"/>
</dbReference>
<evidence type="ECO:0000259" key="4">
    <source>
        <dbReference type="PROSITE" id="PS50887"/>
    </source>
</evidence>
<dbReference type="AlphaFoldDB" id="A0A9D2B7E2"/>
<dbReference type="InterPro" id="IPR001667">
    <property type="entry name" value="DDH_dom"/>
</dbReference>
<organism evidence="5 6">
    <name type="scientific">Candidatus Anaerotruncus excrementipullorum</name>
    <dbReference type="NCBI Taxonomy" id="2838465"/>
    <lineage>
        <taxon>Bacteria</taxon>
        <taxon>Bacillati</taxon>
        <taxon>Bacillota</taxon>
        <taxon>Clostridia</taxon>
        <taxon>Eubacteriales</taxon>
        <taxon>Oscillospiraceae</taxon>
        <taxon>Anaerotruncus</taxon>
    </lineage>
</organism>
<dbReference type="InterPro" id="IPR014528">
    <property type="entry name" value="GdpP/PdeA"/>
</dbReference>
<dbReference type="FunFam" id="3.90.1640.10:FF:000002">
    <property type="entry name" value="Cyclic-di-AMP phosphodiesterase"/>
    <property type="match status" value="1"/>
</dbReference>
<sequence>MSKNANLLQSFLTVAVGCLAAVMVASLFFNLYLFYICLAVTVVCTAALWWLLRQLKRQVNAVMMAVGQTLTGAQKEAAQTFPVPVLCCDAQGEILWGNALAERTLLGGQGPYGQSIYAILNGVNLAGACPENGYETEYQGRNYIAYPVRAVTQEPEVYLVYFFDNTELKRYAREYFESRPSVSLILVDNYEELQQGMKDNERARVMGEIEYAITKFVSENHGVILKNERDRFTVVTEERNLRGVISSRFPLLEQVRGIQVEGNVVPTLSIGVGRDAATLTESEQYARQALDMALGRGGDQAAVRSGSGYEFFGGVSSGVEKRTKVKTRIVATALAELIAGSENVLVMGHRAADLDCFGAAIGVMKTARQMGKEAFVVIRRDRNLVGSLYNHLLENGYEGQLLEPEEALERIRKKTLLVICDTHVKNMLESADVFDACKSVVVIDHHRKMVGHIDNAVIFYHEPYASSASEMVAELIQYFGDKCRISRLEAEALLAGIMLDTKNFVIKTGVRTFEAAAFLRKMGADTVEVKRLFANSMEAYQRKVKLVANARVYRGCAIAISPEADIPEIQVTAAQAADELLNISGVSASFVVFAQNGGMSFSARSMGQLNVQLIMEKLGGGGHHTMAGAQLPGIGAEEANQRLTAAIDQYFEENSRK</sequence>
<feature type="binding site" evidence="2">
    <location>
        <position position="445"/>
    </location>
    <ligand>
        <name>Mn(2+)</name>
        <dbReference type="ChEBI" id="CHEBI:29035"/>
        <label>2</label>
    </ligand>
</feature>
<dbReference type="InterPro" id="IPR051319">
    <property type="entry name" value="Oligoribo/pAp-PDE_c-di-AMP_PDE"/>
</dbReference>